<proteinExistence type="predicted"/>
<dbReference type="InterPro" id="IPR051016">
    <property type="entry name" value="Diverse_Substrate_AcTransf"/>
</dbReference>
<dbReference type="GO" id="GO:0008080">
    <property type="term" value="F:N-acetyltransferase activity"/>
    <property type="evidence" value="ECO:0007669"/>
    <property type="project" value="UniProtKB-ARBA"/>
</dbReference>
<sequence length="160" mass="17770">MEKVVIADLTSPLHAEAVVSLLNDYAKDEMGGASELPDFVKNNLVAEIDKRPHIFAVLAFVQNEPAGLAICVESFSSFACQPLINIHDLFVSSKYRGCKLSHKLLDKAQEVAKERNCCKLTLEVLEGNKAAQSAYLSFGFKGYELDPKMGKAQFWQKKIF</sequence>
<protein>
    <recommendedName>
        <fullName evidence="3">N-acetyltransferase domain-containing protein</fullName>
    </recommendedName>
</protein>
<dbReference type="PROSITE" id="PS51186">
    <property type="entry name" value="GNAT"/>
    <property type="match status" value="1"/>
</dbReference>
<evidence type="ECO:0000313" key="4">
    <source>
        <dbReference type="EMBL" id="KKO03374.1"/>
    </source>
</evidence>
<keyword evidence="2" id="KW-0012">Acyltransferase</keyword>
<dbReference type="InterPro" id="IPR000182">
    <property type="entry name" value="GNAT_dom"/>
</dbReference>
<gene>
    <name evidence="4" type="ORF">LCGC14_0097870</name>
</gene>
<evidence type="ECO:0000256" key="1">
    <source>
        <dbReference type="ARBA" id="ARBA00022679"/>
    </source>
</evidence>
<keyword evidence="1" id="KW-0808">Transferase</keyword>
<dbReference type="InterPro" id="IPR016181">
    <property type="entry name" value="Acyl_CoA_acyltransferase"/>
</dbReference>
<dbReference type="PANTHER" id="PTHR10545">
    <property type="entry name" value="DIAMINE N-ACETYLTRANSFERASE"/>
    <property type="match status" value="1"/>
</dbReference>
<name>A0A0F9YG16_9ZZZZ</name>
<dbReference type="AlphaFoldDB" id="A0A0F9YG16"/>
<dbReference type="PANTHER" id="PTHR10545:SF29">
    <property type="entry name" value="GH14572P-RELATED"/>
    <property type="match status" value="1"/>
</dbReference>
<evidence type="ECO:0000256" key="2">
    <source>
        <dbReference type="ARBA" id="ARBA00023315"/>
    </source>
</evidence>
<evidence type="ECO:0000259" key="3">
    <source>
        <dbReference type="PROSITE" id="PS51186"/>
    </source>
</evidence>
<dbReference type="SUPFAM" id="SSF55729">
    <property type="entry name" value="Acyl-CoA N-acyltransferases (Nat)"/>
    <property type="match status" value="1"/>
</dbReference>
<reference evidence="4" key="1">
    <citation type="journal article" date="2015" name="Nature">
        <title>Complex archaea that bridge the gap between prokaryotes and eukaryotes.</title>
        <authorList>
            <person name="Spang A."/>
            <person name="Saw J.H."/>
            <person name="Jorgensen S.L."/>
            <person name="Zaremba-Niedzwiedzka K."/>
            <person name="Martijn J."/>
            <person name="Lind A.E."/>
            <person name="van Eijk R."/>
            <person name="Schleper C."/>
            <person name="Guy L."/>
            <person name="Ettema T.J."/>
        </authorList>
    </citation>
    <scope>NUCLEOTIDE SEQUENCE</scope>
</reference>
<dbReference type="CDD" id="cd04301">
    <property type="entry name" value="NAT_SF"/>
    <property type="match status" value="1"/>
</dbReference>
<dbReference type="Pfam" id="PF00583">
    <property type="entry name" value="Acetyltransf_1"/>
    <property type="match status" value="1"/>
</dbReference>
<feature type="domain" description="N-acetyltransferase" evidence="3">
    <location>
        <begin position="4"/>
        <end position="160"/>
    </location>
</feature>
<accession>A0A0F9YG16</accession>
<dbReference type="EMBL" id="LAZR01000027">
    <property type="protein sequence ID" value="KKO03374.1"/>
    <property type="molecule type" value="Genomic_DNA"/>
</dbReference>
<dbReference type="Gene3D" id="3.40.630.30">
    <property type="match status" value="1"/>
</dbReference>
<comment type="caution">
    <text evidence="4">The sequence shown here is derived from an EMBL/GenBank/DDBJ whole genome shotgun (WGS) entry which is preliminary data.</text>
</comment>
<organism evidence="4">
    <name type="scientific">marine sediment metagenome</name>
    <dbReference type="NCBI Taxonomy" id="412755"/>
    <lineage>
        <taxon>unclassified sequences</taxon>
        <taxon>metagenomes</taxon>
        <taxon>ecological metagenomes</taxon>
    </lineage>
</organism>